<dbReference type="GO" id="GO:0005829">
    <property type="term" value="C:cytosol"/>
    <property type="evidence" value="ECO:0007669"/>
    <property type="project" value="TreeGrafter"/>
</dbReference>
<keyword evidence="6" id="KW-0498">Mitosis</keyword>
<dbReference type="GO" id="GO:0051301">
    <property type="term" value="P:cell division"/>
    <property type="evidence" value="ECO:0007669"/>
    <property type="project" value="UniProtKB-KW"/>
</dbReference>
<keyword evidence="7 10" id="KW-0175">Coiled coil</keyword>
<feature type="coiled-coil region" evidence="10">
    <location>
        <begin position="151"/>
        <end position="178"/>
    </location>
</feature>
<gene>
    <name evidence="11" type="ORF">WHR41_04361</name>
</gene>
<feature type="coiled-coil region" evidence="10">
    <location>
        <begin position="227"/>
        <end position="278"/>
    </location>
</feature>
<keyword evidence="3" id="KW-0963">Cytoplasm</keyword>
<keyword evidence="4" id="KW-0132">Cell division</keyword>
<evidence type="ECO:0000313" key="12">
    <source>
        <dbReference type="Proteomes" id="UP000803884"/>
    </source>
</evidence>
<accession>A0AB34KTG4</accession>
<dbReference type="Proteomes" id="UP000803884">
    <property type="component" value="Unassembled WGS sequence"/>
</dbReference>
<protein>
    <recommendedName>
        <fullName evidence="13">HAUS augmin-like complex subunit 1</fullName>
    </recommendedName>
</protein>
<evidence type="ECO:0000256" key="5">
    <source>
        <dbReference type="ARBA" id="ARBA00022701"/>
    </source>
</evidence>
<proteinExistence type="inferred from homology"/>
<dbReference type="PANTHER" id="PTHR31570">
    <property type="entry name" value="HAUS AUGMIN-LIKE COMPLEX SUBUNIT 1"/>
    <property type="match status" value="1"/>
</dbReference>
<evidence type="ECO:0000256" key="2">
    <source>
        <dbReference type="ARBA" id="ARBA00005479"/>
    </source>
</evidence>
<dbReference type="GO" id="GO:0051225">
    <property type="term" value="P:spindle assembly"/>
    <property type="evidence" value="ECO:0007669"/>
    <property type="project" value="InterPro"/>
</dbReference>
<evidence type="ECO:0000256" key="10">
    <source>
        <dbReference type="SAM" id="Coils"/>
    </source>
</evidence>
<keyword evidence="8" id="KW-0206">Cytoskeleton</keyword>
<comment type="similarity">
    <text evidence="2">Belongs to the HAUS1 family.</text>
</comment>
<dbReference type="InterPro" id="IPR026243">
    <property type="entry name" value="HAUS1"/>
</dbReference>
<dbReference type="PANTHER" id="PTHR31570:SF1">
    <property type="entry name" value="HAUS AUGMIN-LIKE COMPLEX SUBUNIT 1"/>
    <property type="match status" value="1"/>
</dbReference>
<keyword evidence="9" id="KW-0131">Cell cycle</keyword>
<dbReference type="GeneID" id="96005805"/>
<organism evidence="11 12">
    <name type="scientific">Cladosporium halotolerans</name>
    <dbReference type="NCBI Taxonomy" id="1052096"/>
    <lineage>
        <taxon>Eukaryota</taxon>
        <taxon>Fungi</taxon>
        <taxon>Dikarya</taxon>
        <taxon>Ascomycota</taxon>
        <taxon>Pezizomycotina</taxon>
        <taxon>Dothideomycetes</taxon>
        <taxon>Dothideomycetidae</taxon>
        <taxon>Cladosporiales</taxon>
        <taxon>Cladosporiaceae</taxon>
        <taxon>Cladosporium</taxon>
    </lineage>
</organism>
<evidence type="ECO:0000256" key="9">
    <source>
        <dbReference type="ARBA" id="ARBA00023306"/>
    </source>
</evidence>
<sequence length="290" mass="32518">MDGDADWAASALFSPSKARIAQAQARDWGFVEAWLAKRYSGKRIPPFERNDETLEALLTLATLNEGADEQRVVVDRVEQAALFDFEKQRSGPSEDVYQALARFLDHRGDESLNALAQATLALNAPATATISDLAISSIDLQTEHFDLSQQQARLKDQVTALQREANRLRCLLREIDDDAFKAAAELPEQTVEWHKSSKHLKAKIGEYDDRLSASRAVGIPQPTVEQVAQQLEEFHAQQLRLATLEAELEAYQSLPTNAREARAILERSRDELRVLSQRRDRLFEGLVPSG</sequence>
<comment type="subcellular location">
    <subcellularLocation>
        <location evidence="1">Cytoplasm</location>
        <location evidence="1">Cytoskeleton</location>
        <location evidence="1">Spindle</location>
    </subcellularLocation>
</comment>
<keyword evidence="5" id="KW-0493">Microtubule</keyword>
<evidence type="ECO:0000256" key="8">
    <source>
        <dbReference type="ARBA" id="ARBA00023212"/>
    </source>
</evidence>
<evidence type="ECO:0000256" key="6">
    <source>
        <dbReference type="ARBA" id="ARBA00022776"/>
    </source>
</evidence>
<evidence type="ECO:0000313" key="11">
    <source>
        <dbReference type="EMBL" id="KAL1587107.1"/>
    </source>
</evidence>
<evidence type="ECO:0000256" key="3">
    <source>
        <dbReference type="ARBA" id="ARBA00022490"/>
    </source>
</evidence>
<dbReference type="RefSeq" id="XP_069230212.1">
    <property type="nucleotide sequence ID" value="XM_069372967.1"/>
</dbReference>
<dbReference type="AlphaFoldDB" id="A0AB34KTG4"/>
<dbReference type="EMBL" id="JAAQHG020000011">
    <property type="protein sequence ID" value="KAL1587107.1"/>
    <property type="molecule type" value="Genomic_DNA"/>
</dbReference>
<reference evidence="11 12" key="1">
    <citation type="journal article" date="2020" name="Microbiol. Resour. Announc.">
        <title>Draft Genome Sequence of a Cladosporium Species Isolated from the Mesophotic Ascidian Didemnum maculosum.</title>
        <authorList>
            <person name="Gioti A."/>
            <person name="Siaperas R."/>
            <person name="Nikolaivits E."/>
            <person name="Le Goff G."/>
            <person name="Ouazzani J."/>
            <person name="Kotoulas G."/>
            <person name="Topakas E."/>
        </authorList>
    </citation>
    <scope>NUCLEOTIDE SEQUENCE [LARGE SCALE GENOMIC DNA]</scope>
    <source>
        <strain evidence="11 12">TM138-S3</strain>
    </source>
</reference>
<evidence type="ECO:0000256" key="7">
    <source>
        <dbReference type="ARBA" id="ARBA00023054"/>
    </source>
</evidence>
<evidence type="ECO:0000256" key="4">
    <source>
        <dbReference type="ARBA" id="ARBA00022618"/>
    </source>
</evidence>
<dbReference type="GO" id="GO:0070652">
    <property type="term" value="C:HAUS complex"/>
    <property type="evidence" value="ECO:0007669"/>
    <property type="project" value="InterPro"/>
</dbReference>
<evidence type="ECO:0000256" key="1">
    <source>
        <dbReference type="ARBA" id="ARBA00004186"/>
    </source>
</evidence>
<name>A0AB34KTG4_9PEZI</name>
<comment type="caution">
    <text evidence="11">The sequence shown here is derived from an EMBL/GenBank/DDBJ whole genome shotgun (WGS) entry which is preliminary data.</text>
</comment>
<dbReference type="GO" id="GO:0005819">
    <property type="term" value="C:spindle"/>
    <property type="evidence" value="ECO:0007669"/>
    <property type="project" value="UniProtKB-SubCell"/>
</dbReference>
<dbReference type="GO" id="GO:0005874">
    <property type="term" value="C:microtubule"/>
    <property type="evidence" value="ECO:0007669"/>
    <property type="project" value="UniProtKB-KW"/>
</dbReference>
<dbReference type="Pfam" id="PF25762">
    <property type="entry name" value="HAUS1"/>
    <property type="match status" value="1"/>
</dbReference>
<keyword evidence="12" id="KW-1185">Reference proteome</keyword>
<evidence type="ECO:0008006" key="13">
    <source>
        <dbReference type="Google" id="ProtNLM"/>
    </source>
</evidence>